<keyword evidence="5" id="KW-1133">Transmembrane helix</keyword>
<dbReference type="SUPFAM" id="SSF52833">
    <property type="entry name" value="Thioredoxin-like"/>
    <property type="match status" value="1"/>
</dbReference>
<keyword evidence="2" id="KW-0201">Cytochrome c-type biogenesis</keyword>
<keyword evidence="8" id="KW-1185">Reference proteome</keyword>
<dbReference type="PROSITE" id="PS51352">
    <property type="entry name" value="THIOREDOXIN_2"/>
    <property type="match status" value="1"/>
</dbReference>
<keyword evidence="4" id="KW-0676">Redox-active center</keyword>
<dbReference type="InterPro" id="IPR050553">
    <property type="entry name" value="Thioredoxin_ResA/DsbE_sf"/>
</dbReference>
<evidence type="ECO:0000256" key="3">
    <source>
        <dbReference type="ARBA" id="ARBA00023157"/>
    </source>
</evidence>
<dbReference type="RefSeq" id="WP_172177934.1">
    <property type="nucleotide sequence ID" value="NZ_CASGIA010000016.1"/>
</dbReference>
<keyword evidence="5" id="KW-0812">Transmembrane</keyword>
<protein>
    <submittedName>
        <fullName evidence="7">DUF4369 domain-containing protein</fullName>
    </submittedName>
</protein>
<dbReference type="Pfam" id="PF00578">
    <property type="entry name" value="AhpC-TSA"/>
    <property type="match status" value="1"/>
</dbReference>
<accession>A0ABX2AXV9</accession>
<evidence type="ECO:0000259" key="6">
    <source>
        <dbReference type="PROSITE" id="PS51352"/>
    </source>
</evidence>
<dbReference type="InterPro" id="IPR025380">
    <property type="entry name" value="DUF4369"/>
</dbReference>
<comment type="subcellular location">
    <subcellularLocation>
        <location evidence="1">Cell envelope</location>
    </subcellularLocation>
</comment>
<proteinExistence type="predicted"/>
<feature type="domain" description="Thioredoxin" evidence="6">
    <location>
        <begin position="214"/>
        <end position="352"/>
    </location>
</feature>
<keyword evidence="3" id="KW-1015">Disulfide bond</keyword>
<dbReference type="Pfam" id="PF14289">
    <property type="entry name" value="DUF4369"/>
    <property type="match status" value="1"/>
</dbReference>
<organism evidence="7 8">
    <name type="scientific">Xylanibacter rodentium</name>
    <dbReference type="NCBI Taxonomy" id="2736289"/>
    <lineage>
        <taxon>Bacteria</taxon>
        <taxon>Pseudomonadati</taxon>
        <taxon>Bacteroidota</taxon>
        <taxon>Bacteroidia</taxon>
        <taxon>Bacteroidales</taxon>
        <taxon>Prevotellaceae</taxon>
        <taxon>Xylanibacter</taxon>
    </lineage>
</organism>
<sequence length="352" mass="39645">MDVTENIHSHRYRYRAKAGLPFTICTVLAIMLSACGAKSGHFRIEGRFKNLNQGEFYIYNPDAATIDLDTIKVADGRFVYDVPLEDKTIFVIIFPNFSDQVVFGEPGATAKIKGDASHLREMEIKGTDDNKLMTDFRLNANKMTPPETIQSVEAFVNEHPKSPVSLYLINKYLVTGQHRDYTKAYKLTKIILQTNPDNGAAIRLSKQLDALRQCAIGSRLPDFKVKDIDGNTVSRTEVLNGKINIVTTWASWSYESHNILRTLKRLKKQYGKDIAMLNICLDGNKSDYKRNTERDSITWPTICDGKMWETPLLGKMGLATVPGNIVADSKGTVVARDLDGKQLEERIKSMMK</sequence>
<evidence type="ECO:0000256" key="1">
    <source>
        <dbReference type="ARBA" id="ARBA00004196"/>
    </source>
</evidence>
<evidence type="ECO:0000313" key="7">
    <source>
        <dbReference type="EMBL" id="NPE14523.1"/>
    </source>
</evidence>
<dbReference type="Gene3D" id="3.40.30.10">
    <property type="entry name" value="Glutaredoxin"/>
    <property type="match status" value="1"/>
</dbReference>
<dbReference type="EMBL" id="JABKKE010000014">
    <property type="protein sequence ID" value="NPE14523.1"/>
    <property type="molecule type" value="Genomic_DNA"/>
</dbReference>
<feature type="transmembrane region" description="Helical" evidence="5">
    <location>
        <begin position="20"/>
        <end position="37"/>
    </location>
</feature>
<evidence type="ECO:0000256" key="4">
    <source>
        <dbReference type="ARBA" id="ARBA00023284"/>
    </source>
</evidence>
<dbReference type="InterPro" id="IPR013766">
    <property type="entry name" value="Thioredoxin_domain"/>
</dbReference>
<dbReference type="GeneID" id="82157967"/>
<dbReference type="InterPro" id="IPR000866">
    <property type="entry name" value="AhpC/TSA"/>
</dbReference>
<evidence type="ECO:0000313" key="8">
    <source>
        <dbReference type="Proteomes" id="UP001193734"/>
    </source>
</evidence>
<dbReference type="PANTHER" id="PTHR42852">
    <property type="entry name" value="THIOL:DISULFIDE INTERCHANGE PROTEIN DSBE"/>
    <property type="match status" value="1"/>
</dbReference>
<name>A0ABX2AXV9_9BACT</name>
<keyword evidence="5" id="KW-0472">Membrane</keyword>
<evidence type="ECO:0000256" key="2">
    <source>
        <dbReference type="ARBA" id="ARBA00022748"/>
    </source>
</evidence>
<reference evidence="7 8" key="1">
    <citation type="submission" date="2020-05" db="EMBL/GenBank/DDBJ databases">
        <title>Distinct polysaccharide utilization as determinants for interspecies competition between intestinal Prevotella spp.</title>
        <authorList>
            <person name="Galvez E.J.C."/>
            <person name="Iljazovic A."/>
            <person name="Strowig T."/>
        </authorList>
    </citation>
    <scope>NUCLEOTIDE SEQUENCE [LARGE SCALE GENOMIC DNA]</scope>
    <source>
        <strain evidence="7 8">PROD</strain>
    </source>
</reference>
<gene>
    <name evidence="7" type="ORF">HPS55_09350</name>
</gene>
<evidence type="ECO:0000256" key="5">
    <source>
        <dbReference type="SAM" id="Phobius"/>
    </source>
</evidence>
<dbReference type="Proteomes" id="UP001193734">
    <property type="component" value="Unassembled WGS sequence"/>
</dbReference>
<dbReference type="InterPro" id="IPR036249">
    <property type="entry name" value="Thioredoxin-like_sf"/>
</dbReference>
<dbReference type="PANTHER" id="PTHR42852:SF6">
    <property type="entry name" value="THIOL:DISULFIDE INTERCHANGE PROTEIN DSBE"/>
    <property type="match status" value="1"/>
</dbReference>
<comment type="caution">
    <text evidence="7">The sequence shown here is derived from an EMBL/GenBank/DDBJ whole genome shotgun (WGS) entry which is preliminary data.</text>
</comment>